<evidence type="ECO:0000313" key="3">
    <source>
        <dbReference type="Proteomes" id="UP000036106"/>
    </source>
</evidence>
<accession>A0A0H4QFP5</accession>
<reference evidence="3" key="1">
    <citation type="submission" date="2015-07" db="EMBL/GenBank/DDBJ databases">
        <title>Lactobacillus ginsenosidimutans/EMML 3141/ whole genome sequencing.</title>
        <authorList>
            <person name="Kim M.K."/>
            <person name="Im W.-T."/>
            <person name="Srinivasan S."/>
            <person name="Lee J.-J."/>
        </authorList>
    </citation>
    <scope>NUCLEOTIDE SEQUENCE [LARGE SCALE GENOMIC DNA]</scope>
    <source>
        <strain evidence="3">EMML 3041</strain>
    </source>
</reference>
<feature type="transmembrane region" description="Helical" evidence="1">
    <location>
        <begin position="54"/>
        <end position="77"/>
    </location>
</feature>
<evidence type="ECO:0000313" key="2">
    <source>
        <dbReference type="EMBL" id="AKP66782.1"/>
    </source>
</evidence>
<dbReference type="Proteomes" id="UP000036106">
    <property type="component" value="Chromosome"/>
</dbReference>
<dbReference type="AlphaFoldDB" id="A0A0H4QFP5"/>
<keyword evidence="1" id="KW-1133">Transmembrane helix</keyword>
<feature type="transmembrane region" description="Helical" evidence="1">
    <location>
        <begin position="115"/>
        <end position="134"/>
    </location>
</feature>
<evidence type="ECO:0000256" key="1">
    <source>
        <dbReference type="SAM" id="Phobius"/>
    </source>
</evidence>
<name>A0A0H4QFP5_9LACO</name>
<dbReference type="OrthoDB" id="9969301at2"/>
<dbReference type="EMBL" id="CP012034">
    <property type="protein sequence ID" value="AKP66782.1"/>
    <property type="molecule type" value="Genomic_DNA"/>
</dbReference>
<feature type="transmembrane region" description="Helical" evidence="1">
    <location>
        <begin position="26"/>
        <end position="48"/>
    </location>
</feature>
<gene>
    <name evidence="2" type="ORF">ABM34_03835</name>
</gene>
<keyword evidence="1" id="KW-0472">Membrane</keyword>
<dbReference type="RefSeq" id="WP_048703559.1">
    <property type="nucleotide sequence ID" value="NZ_CP012034.1"/>
</dbReference>
<dbReference type="KEGG" id="lgn:ABM34_03835"/>
<keyword evidence="1" id="KW-0812">Transmembrane</keyword>
<dbReference type="PATRIC" id="fig|1007676.4.peg.789"/>
<proteinExistence type="predicted"/>
<organism evidence="2 3">
    <name type="scientific">Companilactobacillus ginsenosidimutans</name>
    <dbReference type="NCBI Taxonomy" id="1007676"/>
    <lineage>
        <taxon>Bacteria</taxon>
        <taxon>Bacillati</taxon>
        <taxon>Bacillota</taxon>
        <taxon>Bacilli</taxon>
        <taxon>Lactobacillales</taxon>
        <taxon>Lactobacillaceae</taxon>
        <taxon>Companilactobacillus</taxon>
    </lineage>
</organism>
<keyword evidence="3" id="KW-1185">Reference proteome</keyword>
<protein>
    <submittedName>
        <fullName evidence="2">Uncharacterized protein</fullName>
    </submittedName>
</protein>
<sequence>MYKWIIKRLLGVETVDEYVESLVGKIMTYLFAITSLVSVLAILSNFYFKVSGETVGIIVLFTIGAAWIIAIAILINLHLTKKKGPRTSSWKILGICVLVGIVVFLLSLFHNHESLFSSIILAIITAILSFALLLRNDTFEHSKD</sequence>
<feature type="transmembrane region" description="Helical" evidence="1">
    <location>
        <begin position="89"/>
        <end position="109"/>
    </location>
</feature>